<dbReference type="OrthoDB" id="3863176at2"/>
<name>A0A419I6H1_9PSEU</name>
<evidence type="ECO:0000259" key="2">
    <source>
        <dbReference type="Pfam" id="PF24491"/>
    </source>
</evidence>
<dbReference type="InterPro" id="IPR050491">
    <property type="entry name" value="AmpC-like"/>
</dbReference>
<feature type="domain" description="DUF7586" evidence="2">
    <location>
        <begin position="345"/>
        <end position="429"/>
    </location>
</feature>
<dbReference type="Pfam" id="PF24491">
    <property type="entry name" value="DUF7586"/>
    <property type="match status" value="1"/>
</dbReference>
<evidence type="ECO:0000313" key="4">
    <source>
        <dbReference type="Proteomes" id="UP000285112"/>
    </source>
</evidence>
<feature type="domain" description="Beta-lactamase-related" evidence="1">
    <location>
        <begin position="12"/>
        <end position="314"/>
    </location>
</feature>
<dbReference type="EMBL" id="QZFV01000070">
    <property type="protein sequence ID" value="RJQ87044.1"/>
    <property type="molecule type" value="Genomic_DNA"/>
</dbReference>
<dbReference type="RefSeq" id="WP_120023133.1">
    <property type="nucleotide sequence ID" value="NZ_QZFV01000070.1"/>
</dbReference>
<dbReference type="SUPFAM" id="SSF56601">
    <property type="entry name" value="beta-lactamase/transpeptidase-like"/>
    <property type="match status" value="1"/>
</dbReference>
<dbReference type="InterPro" id="IPR012338">
    <property type="entry name" value="Beta-lactam/transpept-like"/>
</dbReference>
<gene>
    <name evidence="3" type="ORF">D5S19_10370</name>
</gene>
<dbReference type="Gene3D" id="3.40.710.10">
    <property type="entry name" value="DD-peptidase/beta-lactamase superfamily"/>
    <property type="match status" value="1"/>
</dbReference>
<dbReference type="Pfam" id="PF00144">
    <property type="entry name" value="Beta-lactamase"/>
    <property type="match status" value="1"/>
</dbReference>
<dbReference type="GO" id="GO:0016787">
    <property type="term" value="F:hydrolase activity"/>
    <property type="evidence" value="ECO:0007669"/>
    <property type="project" value="UniProtKB-KW"/>
</dbReference>
<dbReference type="PANTHER" id="PTHR46825:SF7">
    <property type="entry name" value="D-ALANYL-D-ALANINE CARBOXYPEPTIDASE"/>
    <property type="match status" value="1"/>
</dbReference>
<proteinExistence type="predicted"/>
<comment type="caution">
    <text evidence="3">The sequence shown here is derived from an EMBL/GenBank/DDBJ whole genome shotgun (WGS) entry which is preliminary data.</text>
</comment>
<dbReference type="InterPro" id="IPR056008">
    <property type="entry name" value="DUF7586"/>
</dbReference>
<keyword evidence="3" id="KW-0378">Hydrolase</keyword>
<sequence length="448" mass="47748">MLDSTALALYRRLAREQSAGRAPSLVAAVVRDGELVWSGARGRVGDARPTPDTQYRLGSITKTMIATLVMRLRDEGRLALTDPVERHLPGTAFGSATIAQLLSHTSGLTSESPGVWWERAPGADWAALVASLGEDATKLRPGFKFHYSNVGFGVLGELVARHRGRPWFDVVRDEILIPLGMHRTTPHPEGAHAEGFAVHPFADVLLPEPTPDAGAMAPAGQLWSTITDLGRWTAFLGGHTGGVLSGDTLAEMRTMNTVDDTEVWTTGFGLGLMVVRHQGRHLAGHTGSMPGFLAATLIDPASGTGALCLANATAGVGITTLCLDLVEIVGKREPAVPAEWRPSTVDPDLLALTGLWHWGPTPYLLRVQGDGRLTLNPADGAGRASRFHPLGEDRWLGLDGYYAGETLTVGRDATGTATHLNLATFIFSRTPYDPAAPIPGGVHESGWR</sequence>
<dbReference type="InterPro" id="IPR001466">
    <property type="entry name" value="Beta-lactam-related"/>
</dbReference>
<dbReference type="PANTHER" id="PTHR46825">
    <property type="entry name" value="D-ALANYL-D-ALANINE-CARBOXYPEPTIDASE/ENDOPEPTIDASE AMPH"/>
    <property type="match status" value="1"/>
</dbReference>
<accession>A0A419I6H1</accession>
<organism evidence="3 4">
    <name type="scientific">Amycolatopsis panacis</name>
    <dbReference type="NCBI Taxonomy" id="2340917"/>
    <lineage>
        <taxon>Bacteria</taxon>
        <taxon>Bacillati</taxon>
        <taxon>Actinomycetota</taxon>
        <taxon>Actinomycetes</taxon>
        <taxon>Pseudonocardiales</taxon>
        <taxon>Pseudonocardiaceae</taxon>
        <taxon>Amycolatopsis</taxon>
    </lineage>
</organism>
<dbReference type="AlphaFoldDB" id="A0A419I6H1"/>
<evidence type="ECO:0000259" key="1">
    <source>
        <dbReference type="Pfam" id="PF00144"/>
    </source>
</evidence>
<protein>
    <submittedName>
        <fullName evidence="3">Class A beta-lactamase-related serine hydrolase</fullName>
    </submittedName>
</protein>
<dbReference type="Proteomes" id="UP000285112">
    <property type="component" value="Unassembled WGS sequence"/>
</dbReference>
<evidence type="ECO:0000313" key="3">
    <source>
        <dbReference type="EMBL" id="RJQ87044.1"/>
    </source>
</evidence>
<keyword evidence="4" id="KW-1185">Reference proteome</keyword>
<reference evidence="3 4" key="1">
    <citation type="submission" date="2018-09" db="EMBL/GenBank/DDBJ databases">
        <title>YIM PH 21725 draft genome.</title>
        <authorList>
            <person name="Miao C."/>
        </authorList>
    </citation>
    <scope>NUCLEOTIDE SEQUENCE [LARGE SCALE GENOMIC DNA]</scope>
    <source>
        <strain evidence="4">YIM PH21725</strain>
    </source>
</reference>